<evidence type="ECO:0000313" key="2">
    <source>
        <dbReference type="Proteomes" id="UP001528411"/>
    </source>
</evidence>
<protein>
    <submittedName>
        <fullName evidence="1">Uncharacterized protein</fullName>
    </submittedName>
</protein>
<dbReference type="EMBL" id="JAQOMS010000002">
    <property type="protein sequence ID" value="MDC2887794.1"/>
    <property type="molecule type" value="Genomic_DNA"/>
</dbReference>
<comment type="caution">
    <text evidence="1">The sequence shown here is derived from an EMBL/GenBank/DDBJ whole genome shotgun (WGS) entry which is preliminary data.</text>
</comment>
<name>A0ABT5F9I5_9GAMM</name>
<reference evidence="1 2" key="1">
    <citation type="submission" date="2023-01" db="EMBL/GenBank/DDBJ databases">
        <title>Psychrosphaera sp. nov., isolated from marine algae.</title>
        <authorList>
            <person name="Bayburt H."/>
            <person name="Choi B.J."/>
            <person name="Kim J.M."/>
            <person name="Choi D.G."/>
            <person name="Jeon C.O."/>
        </authorList>
    </citation>
    <scope>NUCLEOTIDE SEQUENCE [LARGE SCALE GENOMIC DNA]</scope>
    <source>
        <strain evidence="1 2">G1-22</strain>
    </source>
</reference>
<accession>A0ABT5F9I5</accession>
<dbReference type="RefSeq" id="WP_272179582.1">
    <property type="nucleotide sequence ID" value="NZ_JAQOMS010000002.1"/>
</dbReference>
<sequence>MPIGLLVADEDKCYQLLLIFNSSNKDVGYNVPDGLTKTLVIDTSKPYADEHVSVGTTLYKQNANSMSLWKIDYDNCVIGQKSQTA</sequence>
<organism evidence="1 2">
    <name type="scientific">Psychrosphaera algicola</name>
    <dbReference type="NCBI Taxonomy" id="3023714"/>
    <lineage>
        <taxon>Bacteria</taxon>
        <taxon>Pseudomonadati</taxon>
        <taxon>Pseudomonadota</taxon>
        <taxon>Gammaproteobacteria</taxon>
        <taxon>Alteromonadales</taxon>
        <taxon>Pseudoalteromonadaceae</taxon>
        <taxon>Psychrosphaera</taxon>
    </lineage>
</organism>
<evidence type="ECO:0000313" key="1">
    <source>
        <dbReference type="EMBL" id="MDC2887794.1"/>
    </source>
</evidence>
<dbReference type="Proteomes" id="UP001528411">
    <property type="component" value="Unassembled WGS sequence"/>
</dbReference>
<proteinExistence type="predicted"/>
<keyword evidence="2" id="KW-1185">Reference proteome</keyword>
<gene>
    <name evidence="1" type="ORF">PN838_01720</name>
</gene>